<sequence length="78" mass="9015">MNRIRVLESENEELARQRESGRPARLNCLIALRQDFIGRVKKTNEKGRQLEIACGSCWQTMHKAPSVPITPVLIFRPR</sequence>
<name>A0A3P7R450_DIBLA</name>
<reference evidence="1 2" key="1">
    <citation type="submission" date="2018-11" db="EMBL/GenBank/DDBJ databases">
        <authorList>
            <consortium name="Pathogen Informatics"/>
        </authorList>
    </citation>
    <scope>NUCLEOTIDE SEQUENCE [LARGE SCALE GENOMIC DNA]</scope>
</reference>
<evidence type="ECO:0000313" key="1">
    <source>
        <dbReference type="EMBL" id="VDN38742.1"/>
    </source>
</evidence>
<dbReference type="OrthoDB" id="3366661at2759"/>
<keyword evidence="2" id="KW-1185">Reference proteome</keyword>
<evidence type="ECO:0000313" key="2">
    <source>
        <dbReference type="Proteomes" id="UP000281553"/>
    </source>
</evidence>
<proteinExistence type="predicted"/>
<dbReference type="Proteomes" id="UP000281553">
    <property type="component" value="Unassembled WGS sequence"/>
</dbReference>
<dbReference type="EMBL" id="UYRU01093826">
    <property type="protein sequence ID" value="VDN38742.1"/>
    <property type="molecule type" value="Genomic_DNA"/>
</dbReference>
<dbReference type="AlphaFoldDB" id="A0A3P7R450"/>
<gene>
    <name evidence="1" type="ORF">DILT_LOCUS17682</name>
</gene>
<protein>
    <submittedName>
        <fullName evidence="1">Uncharacterized protein</fullName>
    </submittedName>
</protein>
<accession>A0A3P7R450</accession>
<organism evidence="1 2">
    <name type="scientific">Dibothriocephalus latus</name>
    <name type="common">Fish tapeworm</name>
    <name type="synonym">Diphyllobothrium latum</name>
    <dbReference type="NCBI Taxonomy" id="60516"/>
    <lineage>
        <taxon>Eukaryota</taxon>
        <taxon>Metazoa</taxon>
        <taxon>Spiralia</taxon>
        <taxon>Lophotrochozoa</taxon>
        <taxon>Platyhelminthes</taxon>
        <taxon>Cestoda</taxon>
        <taxon>Eucestoda</taxon>
        <taxon>Diphyllobothriidea</taxon>
        <taxon>Diphyllobothriidae</taxon>
        <taxon>Dibothriocephalus</taxon>
    </lineage>
</organism>